<keyword evidence="3" id="KW-1185">Reference proteome</keyword>
<dbReference type="AlphaFoldDB" id="Q6AGL0"/>
<keyword evidence="1" id="KW-0812">Transmembrane</keyword>
<evidence type="ECO:0000256" key="1">
    <source>
        <dbReference type="SAM" id="Phobius"/>
    </source>
</evidence>
<dbReference type="eggNOG" id="COG5479">
    <property type="taxonomic scope" value="Bacteria"/>
</dbReference>
<dbReference type="STRING" id="281090.Lxx05050"/>
<protein>
    <submittedName>
        <fullName evidence="2">Hemagglutinin-related protein</fullName>
    </submittedName>
</protein>
<dbReference type="KEGG" id="lxx:Lxx05050"/>
<dbReference type="HOGENOM" id="CLU_364400_0_0_11"/>
<evidence type="ECO:0000313" key="3">
    <source>
        <dbReference type="Proteomes" id="UP000001306"/>
    </source>
</evidence>
<sequence>MRDGPYGRRGVRAGTVERHTRLCGSRPRLPVGPGRTGGSLMRSTSIVAVLIGALVGGLLTVAPAAMVASAPAAAADARLFDPGNIISDALFFDGDSMTADQVQSFLDRKVTSCRSGYTCLKDYRQQTQTRAAVDGRCAAYTSQGTESAATIIAKVGEACGVSQRAILVLLEKEQSLVTDTWPGAGQYRSATGYGCPDTAACDAQYYGFFNQVYNAALQFKRYAASPTSWNHIAGRVNQIRFSPTASCGSSSVFIQNQATAGLYNYTPYQPNAVALANLYGTGDSCSSYGNRNFWRLYTDWFGSTTGATSLARTVDNGTVYVLSGTVKYPIANIDLLTALSPLGTVGYVSQQYLDGYRTGPIAGRTLRGNDGSVYFFDSGLKLPFGSCGLVADYGGSCSATGYMQLTDAQLARFVTGPLMTPVLGTTSGSRYFMTVGTKREILDAASQQAAGIPLARNVLTESAVAALPLGAPVIADQSFAQQRGSASVSFVSGGKSYPVSSEHSGIAGRVGGTLSAASLARVPASGVSFTGLVSVPGSGSTSVLGSGGRFAWAAGGGVASAKATPVTQAFLDSFPVKGTVSVGSFVKGDGATVYVVGPSDLKPISSWDSLLALLPPGATPTIMTISTAAFAALPAGRVALTSGTLVRSPENATVYLVNGLSNKIAFSTFDVTASIGVGGLSFVSQSLLDGYPAAGSLLGYGVTCGGVDYAGASGTLRALDATTKPLYPITFTALDDYSCARLTVGAPATKFIRTPDSSIFLLEGGKKRPIANMNRFAELGGAVGWTSVSAGFGASIPTGPLA</sequence>
<accession>Q6AGL0</accession>
<feature type="transmembrane region" description="Helical" evidence="1">
    <location>
        <begin position="45"/>
        <end position="68"/>
    </location>
</feature>
<dbReference type="EMBL" id="AE016822">
    <property type="protein sequence ID" value="AAT88485.1"/>
    <property type="molecule type" value="Genomic_DNA"/>
</dbReference>
<keyword evidence="1" id="KW-1133">Transmembrane helix</keyword>
<dbReference type="Proteomes" id="UP000001306">
    <property type="component" value="Chromosome"/>
</dbReference>
<dbReference type="eggNOG" id="COG3757">
    <property type="taxonomic scope" value="Bacteria"/>
</dbReference>
<organism evidence="2 3">
    <name type="scientific">Leifsonia xyli subsp. xyli (strain CTCB07)</name>
    <dbReference type="NCBI Taxonomy" id="281090"/>
    <lineage>
        <taxon>Bacteria</taxon>
        <taxon>Bacillati</taxon>
        <taxon>Actinomycetota</taxon>
        <taxon>Actinomycetes</taxon>
        <taxon>Micrococcales</taxon>
        <taxon>Microbacteriaceae</taxon>
        <taxon>Leifsonia</taxon>
    </lineage>
</organism>
<evidence type="ECO:0000313" key="2">
    <source>
        <dbReference type="EMBL" id="AAT88485.1"/>
    </source>
</evidence>
<keyword evidence="1" id="KW-0472">Membrane</keyword>
<reference evidence="2 3" key="1">
    <citation type="journal article" date="2004" name="Mol. Plant Microbe Interact.">
        <title>The genome sequence of the Gram-positive sugarcane pathogen Leifsonia xyli subsp. xyli.</title>
        <authorList>
            <person name="Monteiro-Vitorello C.B."/>
            <person name="Camargo L.E.A."/>
            <person name="Van Sluys M.A."/>
            <person name="Kitajima J.P."/>
            <person name="Truffi D."/>
            <person name="do Amaral A.M."/>
            <person name="Harakava R."/>
            <person name="de Oliveira J.C.F."/>
            <person name="Wood D."/>
            <person name="de Oliveira M.C."/>
            <person name="Miyaki C.Y."/>
            <person name="Takita M.A."/>
            <person name="da Silva A.C.R."/>
            <person name="Furlan L.R."/>
            <person name="Carraro D.M."/>
            <person name="Camarotte G."/>
            <person name="Almeida N.F. Jr."/>
            <person name="Carrer H."/>
            <person name="Coutinho L.L."/>
            <person name="El-Dorry H.A."/>
            <person name="Ferro M.I.T."/>
            <person name="Gagliardi P.R."/>
            <person name="Giglioti E."/>
            <person name="Goldman M.H.S."/>
            <person name="Goldman G.H."/>
            <person name="Kimura E.T."/>
            <person name="Ferro E.S."/>
            <person name="Kuramae E.E."/>
            <person name="Lemos E.G.M."/>
            <person name="Lemos M.V.F."/>
            <person name="Mauro S.M.Z."/>
            <person name="Machado M.A."/>
            <person name="Marino C.L."/>
            <person name="Menck C.F."/>
            <person name="Nunes L.R."/>
            <person name="Oliveira R.C."/>
            <person name="Pereira G.G."/>
            <person name="Siqueira W."/>
            <person name="de Souza A.A."/>
            <person name="Tsai S.M."/>
            <person name="Zanca A.S."/>
            <person name="Simpson A.J.G."/>
            <person name="Brumbley S.M."/>
            <person name="Setubal J.C."/>
        </authorList>
    </citation>
    <scope>NUCLEOTIDE SEQUENCE [LARGE SCALE GENOMIC DNA]</scope>
    <source>
        <strain evidence="2 3">CTCB07</strain>
    </source>
</reference>
<name>Q6AGL0_LEIXX</name>
<proteinExistence type="predicted"/>
<gene>
    <name evidence="2" type="ordered locus">Lxx05050</name>
</gene>